<keyword evidence="7" id="KW-0378">Hydrolase</keyword>
<dbReference type="GO" id="GO:0000049">
    <property type="term" value="F:tRNA binding"/>
    <property type="evidence" value="ECO:0007669"/>
    <property type="project" value="UniProtKB-KW"/>
</dbReference>
<dbReference type="Pfam" id="PF16326">
    <property type="entry name" value="ABC_tran_CTD"/>
    <property type="match status" value="1"/>
</dbReference>
<dbReference type="CDD" id="cd03221">
    <property type="entry name" value="ABCF_EF-3"/>
    <property type="match status" value="2"/>
</dbReference>
<dbReference type="GO" id="GO:0003677">
    <property type="term" value="F:DNA binding"/>
    <property type="evidence" value="ECO:0007669"/>
    <property type="project" value="InterPro"/>
</dbReference>
<dbReference type="InterPro" id="IPR032524">
    <property type="entry name" value="ABC_tran_C"/>
</dbReference>
<dbReference type="PANTHER" id="PTHR42855">
    <property type="entry name" value="ABC TRANSPORTER ATP-BINDING SUBUNIT"/>
    <property type="match status" value="1"/>
</dbReference>
<evidence type="ECO:0000313" key="14">
    <source>
        <dbReference type="EMBL" id="AXY75227.1"/>
    </source>
</evidence>
<dbReference type="GO" id="GO:0019843">
    <property type="term" value="F:rRNA binding"/>
    <property type="evidence" value="ECO:0007669"/>
    <property type="project" value="UniProtKB-KW"/>
</dbReference>
<dbReference type="InterPro" id="IPR003593">
    <property type="entry name" value="AAA+_ATPase"/>
</dbReference>
<keyword evidence="8 14" id="KW-0067">ATP-binding</keyword>
<accession>A0A3B7MNB7</accession>
<keyword evidence="4" id="KW-0699">rRNA-binding</keyword>
<evidence type="ECO:0000313" key="15">
    <source>
        <dbReference type="Proteomes" id="UP000263900"/>
    </source>
</evidence>
<name>A0A3B7MNB7_9BACT</name>
<keyword evidence="5" id="KW-0677">Repeat</keyword>
<dbReference type="KEGG" id="pseg:D3H65_15090"/>
<keyword evidence="3" id="KW-0820">tRNA-binding</keyword>
<feature type="domain" description="ABC transporter" evidence="13">
    <location>
        <begin position="4"/>
        <end position="252"/>
    </location>
</feature>
<dbReference type="PROSITE" id="PS50893">
    <property type="entry name" value="ABC_TRANSPORTER_2"/>
    <property type="match status" value="2"/>
</dbReference>
<dbReference type="OrthoDB" id="613473at2"/>
<keyword evidence="9" id="KW-0810">Translation regulation</keyword>
<gene>
    <name evidence="14" type="ORF">D3H65_15090</name>
</gene>
<sequence>MHYVSVEGLTKSYGVKPLFQNISFHIEEGDKIALVARNGSGKSTLLKILAGKETPEEGKAWINKEVTVALFDQEPVFQENLSVLDNIFHHNHPIINAIKEFELASEEGTPEQMTDAIVKMDELGAWDFDTSVKQILGKLNIHHLNQPAGTLSGGQRKRVALAKTLIDIGFEHKHVLLIMDEPTNHLDVEMVEWLEHYLNQQHVTLLLVTHDRYFLDNVCEEIWEMDRSNLVVYKGNYENYLEKKAARMESEAASIDKARNTFRRELEWMRKQPKARTTKSKSRQDAFYVVEAKAKQRLEEQKLQLEMKMTRLGGKIAELKKVYKSYGEKVIMKGFDYTFKKGERVGVVGKNGVGKSTFLNILQGMEQPDSGKINIGETVVFGNYSQQGLTIKEDMRVIEFVKNIAESFPLASGGSLSAAQFLDLFLFPPDQQYTYISRLSGGEKRRLHLLSILFRNPNFLILDEPTNDLDLPTLGILENFLSDFQGCLLIVSHDRYFMDRLVDHLFVFDGDGVITDFPGNYTQYRLTDKDKDDKLIVPKPVPIVEAPEPVATPGKAVEKRKLTFKEKREMETIQQEIAALEKEKLAVTEKLNSGNAPFDELQQLAVRIGEIADQLDQKELRWLELSEIE</sequence>
<feature type="domain" description="ABC transporter" evidence="13">
    <location>
        <begin position="317"/>
        <end position="535"/>
    </location>
</feature>
<evidence type="ECO:0000256" key="7">
    <source>
        <dbReference type="ARBA" id="ARBA00022801"/>
    </source>
</evidence>
<evidence type="ECO:0000256" key="9">
    <source>
        <dbReference type="ARBA" id="ARBA00022845"/>
    </source>
</evidence>
<dbReference type="PANTHER" id="PTHR42855:SF1">
    <property type="entry name" value="ABC TRANSPORTER DOMAIN-CONTAINING PROTEIN"/>
    <property type="match status" value="1"/>
</dbReference>
<dbReference type="GO" id="GO:0006412">
    <property type="term" value="P:translation"/>
    <property type="evidence" value="ECO:0007669"/>
    <property type="project" value="UniProtKB-KW"/>
</dbReference>
<dbReference type="Gene3D" id="1.10.287.380">
    <property type="entry name" value="Valyl-tRNA synthetase, C-terminal domain"/>
    <property type="match status" value="1"/>
</dbReference>
<dbReference type="AlphaFoldDB" id="A0A3B7MNB7"/>
<dbReference type="SUPFAM" id="SSF52540">
    <property type="entry name" value="P-loop containing nucleoside triphosphate hydrolases"/>
    <property type="match status" value="2"/>
</dbReference>
<dbReference type="InterPro" id="IPR017871">
    <property type="entry name" value="ABC_transporter-like_CS"/>
</dbReference>
<dbReference type="Proteomes" id="UP000263900">
    <property type="component" value="Chromosome"/>
</dbReference>
<keyword evidence="12" id="KW-0175">Coiled coil</keyword>
<dbReference type="InterPro" id="IPR037118">
    <property type="entry name" value="Val-tRNA_synth_C_sf"/>
</dbReference>
<evidence type="ECO:0000256" key="3">
    <source>
        <dbReference type="ARBA" id="ARBA00022555"/>
    </source>
</evidence>
<evidence type="ECO:0000256" key="5">
    <source>
        <dbReference type="ARBA" id="ARBA00022737"/>
    </source>
</evidence>
<feature type="coiled-coil region" evidence="12">
    <location>
        <begin position="563"/>
        <end position="590"/>
    </location>
</feature>
<dbReference type="Pfam" id="PF12848">
    <property type="entry name" value="ABC_tran_Xtn"/>
    <property type="match status" value="1"/>
</dbReference>
<dbReference type="InterPro" id="IPR027417">
    <property type="entry name" value="P-loop_NTPase"/>
</dbReference>
<dbReference type="InterPro" id="IPR032781">
    <property type="entry name" value="ABC_tran_Xtn"/>
</dbReference>
<evidence type="ECO:0000256" key="11">
    <source>
        <dbReference type="ARBA" id="ARBA00022917"/>
    </source>
</evidence>
<keyword evidence="15" id="KW-1185">Reference proteome</keyword>
<proteinExistence type="inferred from homology"/>
<protein>
    <submittedName>
        <fullName evidence="14">ABC transporter ATP-binding protein</fullName>
    </submittedName>
</protein>
<evidence type="ECO:0000256" key="10">
    <source>
        <dbReference type="ARBA" id="ARBA00022884"/>
    </source>
</evidence>
<evidence type="ECO:0000256" key="6">
    <source>
        <dbReference type="ARBA" id="ARBA00022741"/>
    </source>
</evidence>
<keyword evidence="10" id="KW-0694">RNA-binding</keyword>
<comment type="similarity">
    <text evidence="1">Belongs to the ABC transporter superfamily. ABCF family. Translational throttle EttA subfamily.</text>
</comment>
<dbReference type="SMART" id="SM00382">
    <property type="entry name" value="AAA"/>
    <property type="match status" value="2"/>
</dbReference>
<evidence type="ECO:0000256" key="4">
    <source>
        <dbReference type="ARBA" id="ARBA00022730"/>
    </source>
</evidence>
<dbReference type="Gene3D" id="3.40.50.300">
    <property type="entry name" value="P-loop containing nucleotide triphosphate hydrolases"/>
    <property type="match status" value="2"/>
</dbReference>
<dbReference type="PROSITE" id="PS00211">
    <property type="entry name" value="ABC_TRANSPORTER_1"/>
    <property type="match status" value="1"/>
</dbReference>
<keyword evidence="2" id="KW-0963">Cytoplasm</keyword>
<dbReference type="InterPro" id="IPR051309">
    <property type="entry name" value="ABCF_ATPase"/>
</dbReference>
<dbReference type="InterPro" id="IPR003439">
    <property type="entry name" value="ABC_transporter-like_ATP-bd"/>
</dbReference>
<dbReference type="FunFam" id="3.40.50.300:FF:000183">
    <property type="entry name" value="ABC transporter ATP-binding protein yjjK"/>
    <property type="match status" value="1"/>
</dbReference>
<evidence type="ECO:0000259" key="13">
    <source>
        <dbReference type="PROSITE" id="PS50893"/>
    </source>
</evidence>
<dbReference type="RefSeq" id="WP_119051108.1">
    <property type="nucleotide sequence ID" value="NZ_CP032157.1"/>
</dbReference>
<keyword evidence="11" id="KW-0648">Protein biosynthesis</keyword>
<dbReference type="GO" id="GO:0006417">
    <property type="term" value="P:regulation of translation"/>
    <property type="evidence" value="ECO:0007669"/>
    <property type="project" value="UniProtKB-KW"/>
</dbReference>
<evidence type="ECO:0000256" key="8">
    <source>
        <dbReference type="ARBA" id="ARBA00022840"/>
    </source>
</evidence>
<dbReference type="GO" id="GO:0016887">
    <property type="term" value="F:ATP hydrolysis activity"/>
    <property type="evidence" value="ECO:0007669"/>
    <property type="project" value="InterPro"/>
</dbReference>
<dbReference type="GO" id="GO:0005524">
    <property type="term" value="F:ATP binding"/>
    <property type="evidence" value="ECO:0007669"/>
    <property type="project" value="UniProtKB-KW"/>
</dbReference>
<dbReference type="Pfam" id="PF00005">
    <property type="entry name" value="ABC_tran"/>
    <property type="match status" value="2"/>
</dbReference>
<organism evidence="14 15">
    <name type="scientific">Paraflavitalea soli</name>
    <dbReference type="NCBI Taxonomy" id="2315862"/>
    <lineage>
        <taxon>Bacteria</taxon>
        <taxon>Pseudomonadati</taxon>
        <taxon>Bacteroidota</taxon>
        <taxon>Chitinophagia</taxon>
        <taxon>Chitinophagales</taxon>
        <taxon>Chitinophagaceae</taxon>
        <taxon>Paraflavitalea</taxon>
    </lineage>
</organism>
<dbReference type="FunFam" id="3.40.50.300:FF:000011">
    <property type="entry name" value="Putative ABC transporter ATP-binding component"/>
    <property type="match status" value="1"/>
</dbReference>
<evidence type="ECO:0000256" key="2">
    <source>
        <dbReference type="ARBA" id="ARBA00022490"/>
    </source>
</evidence>
<evidence type="ECO:0000256" key="1">
    <source>
        <dbReference type="ARBA" id="ARBA00005868"/>
    </source>
</evidence>
<reference evidence="14 15" key="1">
    <citation type="submission" date="2018-09" db="EMBL/GenBank/DDBJ databases">
        <title>Genome sequencing of strain 6GH32-13.</title>
        <authorList>
            <person name="Weon H.-Y."/>
            <person name="Heo J."/>
            <person name="Kwon S.-W."/>
        </authorList>
    </citation>
    <scope>NUCLEOTIDE SEQUENCE [LARGE SCALE GENOMIC DNA]</scope>
    <source>
        <strain evidence="14 15">5GH32-13</strain>
    </source>
</reference>
<evidence type="ECO:0000256" key="12">
    <source>
        <dbReference type="SAM" id="Coils"/>
    </source>
</evidence>
<dbReference type="EMBL" id="CP032157">
    <property type="protein sequence ID" value="AXY75227.1"/>
    <property type="molecule type" value="Genomic_DNA"/>
</dbReference>
<keyword evidence="6" id="KW-0547">Nucleotide-binding</keyword>